<dbReference type="eggNOG" id="COG2323">
    <property type="taxonomic scope" value="Bacteria"/>
</dbReference>
<comment type="similarity">
    <text evidence="2">Belongs to the UPF0702 family.</text>
</comment>
<dbReference type="Pfam" id="PF04239">
    <property type="entry name" value="DUF421"/>
    <property type="match status" value="1"/>
</dbReference>
<evidence type="ECO:0000256" key="5">
    <source>
        <dbReference type="ARBA" id="ARBA00022989"/>
    </source>
</evidence>
<dbReference type="STRING" id="293826.Amet_4633"/>
<dbReference type="OrthoDB" id="9778331at2"/>
<evidence type="ECO:0000313" key="10">
    <source>
        <dbReference type="Proteomes" id="UP000001572"/>
    </source>
</evidence>
<proteinExistence type="inferred from homology"/>
<dbReference type="GO" id="GO:0005886">
    <property type="term" value="C:plasma membrane"/>
    <property type="evidence" value="ECO:0007669"/>
    <property type="project" value="UniProtKB-SubCell"/>
</dbReference>
<dbReference type="InterPro" id="IPR007353">
    <property type="entry name" value="DUF421"/>
</dbReference>
<evidence type="ECO:0000313" key="9">
    <source>
        <dbReference type="EMBL" id="ABR50704.1"/>
    </source>
</evidence>
<feature type="transmembrane region" description="Helical" evidence="7">
    <location>
        <begin position="60"/>
        <end position="77"/>
    </location>
</feature>
<name>A6TWY6_ALKMQ</name>
<keyword evidence="3" id="KW-1003">Cell membrane</keyword>
<evidence type="ECO:0000259" key="8">
    <source>
        <dbReference type="Pfam" id="PF04239"/>
    </source>
</evidence>
<organism evidence="9 10">
    <name type="scientific">Alkaliphilus metalliredigens (strain QYMF)</name>
    <dbReference type="NCBI Taxonomy" id="293826"/>
    <lineage>
        <taxon>Bacteria</taxon>
        <taxon>Bacillati</taxon>
        <taxon>Bacillota</taxon>
        <taxon>Clostridia</taxon>
        <taxon>Peptostreptococcales</taxon>
        <taxon>Natronincolaceae</taxon>
        <taxon>Alkaliphilus</taxon>
    </lineage>
</organism>
<dbReference type="EMBL" id="CP000724">
    <property type="protein sequence ID" value="ABR50704.1"/>
    <property type="molecule type" value="Genomic_DNA"/>
</dbReference>
<evidence type="ECO:0000256" key="1">
    <source>
        <dbReference type="ARBA" id="ARBA00004651"/>
    </source>
</evidence>
<gene>
    <name evidence="9" type="ordered locus">Amet_4633</name>
</gene>
<reference evidence="10" key="1">
    <citation type="journal article" date="2016" name="Genome Announc.">
        <title>Complete genome sequence of Alkaliphilus metalliredigens strain QYMF, an alkaliphilic and metal-reducing bacterium isolated from borax-contaminated leachate ponds.</title>
        <authorList>
            <person name="Hwang C."/>
            <person name="Copeland A."/>
            <person name="Lucas S."/>
            <person name="Lapidus A."/>
            <person name="Barry K."/>
            <person name="Detter J.C."/>
            <person name="Glavina Del Rio T."/>
            <person name="Hammon N."/>
            <person name="Israni S."/>
            <person name="Dalin E."/>
            <person name="Tice H."/>
            <person name="Pitluck S."/>
            <person name="Chertkov O."/>
            <person name="Brettin T."/>
            <person name="Bruce D."/>
            <person name="Han C."/>
            <person name="Schmutz J."/>
            <person name="Larimer F."/>
            <person name="Land M.L."/>
            <person name="Hauser L."/>
            <person name="Kyrpides N."/>
            <person name="Mikhailova N."/>
            <person name="Ye Q."/>
            <person name="Zhou J."/>
            <person name="Richardson P."/>
            <person name="Fields M.W."/>
        </authorList>
    </citation>
    <scope>NUCLEOTIDE SEQUENCE [LARGE SCALE GENOMIC DNA]</scope>
    <source>
        <strain evidence="10">QYMF</strain>
    </source>
</reference>
<dbReference type="RefSeq" id="WP_012065592.1">
    <property type="nucleotide sequence ID" value="NC_009633.1"/>
</dbReference>
<comment type="subcellular location">
    <subcellularLocation>
        <location evidence="1">Cell membrane</location>
        <topology evidence="1">Multi-pass membrane protein</topology>
    </subcellularLocation>
</comment>
<feature type="domain" description="YetF C-terminal" evidence="8">
    <location>
        <begin position="83"/>
        <end position="216"/>
    </location>
</feature>
<evidence type="ECO:0000256" key="2">
    <source>
        <dbReference type="ARBA" id="ARBA00006448"/>
    </source>
</evidence>
<dbReference type="PANTHER" id="PTHR34582:SF6">
    <property type="entry name" value="UPF0702 TRANSMEMBRANE PROTEIN YCAP"/>
    <property type="match status" value="1"/>
</dbReference>
<feature type="transmembrane region" description="Helical" evidence="7">
    <location>
        <begin position="6"/>
        <end position="27"/>
    </location>
</feature>
<keyword evidence="6 7" id="KW-0472">Membrane</keyword>
<keyword evidence="10" id="KW-1185">Reference proteome</keyword>
<evidence type="ECO:0000256" key="7">
    <source>
        <dbReference type="SAM" id="Phobius"/>
    </source>
</evidence>
<evidence type="ECO:0000256" key="6">
    <source>
        <dbReference type="ARBA" id="ARBA00023136"/>
    </source>
</evidence>
<keyword evidence="4 7" id="KW-0812">Transmembrane</keyword>
<sequence length="237" mass="27174">MQDYITVFFRIITIMSLLLFVTIYIMGKRPIGELPVFDFLTIITMGSIVGADIADPSIHHMPTAFAVVMLAIFQYVVSRMILKHRKFGRLVTFEPTLIMENGQFLTQNMKSVKYSIDELLMMLREKDVFYFNEVQYAIIESNGKLTVLKKAEVSPVVAKDLNVSVEEKSIADVVILEGNIEQKNMEKLQITEDVIMNLVKDQGYQDIKHIFIATYNTQQGLSISPYHVDTRQKSIKH</sequence>
<protein>
    <recommendedName>
        <fullName evidence="8">YetF C-terminal domain-containing protein</fullName>
    </recommendedName>
</protein>
<keyword evidence="5 7" id="KW-1133">Transmembrane helix</keyword>
<dbReference type="KEGG" id="amt:Amet_4633"/>
<evidence type="ECO:0000256" key="4">
    <source>
        <dbReference type="ARBA" id="ARBA00022692"/>
    </source>
</evidence>
<dbReference type="Gene3D" id="3.30.240.20">
    <property type="entry name" value="bsu07140 like domains"/>
    <property type="match status" value="2"/>
</dbReference>
<evidence type="ECO:0000256" key="3">
    <source>
        <dbReference type="ARBA" id="ARBA00022475"/>
    </source>
</evidence>
<dbReference type="Proteomes" id="UP000001572">
    <property type="component" value="Chromosome"/>
</dbReference>
<dbReference type="HOGENOM" id="CLU_077149_0_2_9"/>
<dbReference type="InterPro" id="IPR023090">
    <property type="entry name" value="UPF0702_alpha/beta_dom_sf"/>
</dbReference>
<dbReference type="PANTHER" id="PTHR34582">
    <property type="entry name" value="UPF0702 TRANSMEMBRANE PROTEIN YCAP"/>
    <property type="match status" value="1"/>
</dbReference>
<dbReference type="AlphaFoldDB" id="A6TWY6"/>
<accession>A6TWY6</accession>